<sequence>MEVTPNTVIKEPSVSSTSDNDDPCVDPPFLSRREFNAQCPDIDALIERRRRGEITHEDYVAGFKAVNDHFVARKKREQEFAERDERDEYRVVVVIDDGKGKKWTPQQQILQSAIAYVQNLQNVRNEVTLQRDEANAKLEQAEARCAQERANAESLWETVQGCRLELAAQRKEGDSWKAKTEELQEEVKALKREVEELKHK</sequence>
<gene>
    <name evidence="3" type="ORF">EWM64_g2401</name>
</gene>
<dbReference type="Proteomes" id="UP000298061">
    <property type="component" value="Unassembled WGS sequence"/>
</dbReference>
<evidence type="ECO:0000256" key="1">
    <source>
        <dbReference type="SAM" id="Coils"/>
    </source>
</evidence>
<organism evidence="3 4">
    <name type="scientific">Hericium alpestre</name>
    <dbReference type="NCBI Taxonomy" id="135208"/>
    <lineage>
        <taxon>Eukaryota</taxon>
        <taxon>Fungi</taxon>
        <taxon>Dikarya</taxon>
        <taxon>Basidiomycota</taxon>
        <taxon>Agaricomycotina</taxon>
        <taxon>Agaricomycetes</taxon>
        <taxon>Russulales</taxon>
        <taxon>Hericiaceae</taxon>
        <taxon>Hericium</taxon>
    </lineage>
</organism>
<proteinExistence type="predicted"/>
<evidence type="ECO:0000256" key="2">
    <source>
        <dbReference type="SAM" id="MobiDB-lite"/>
    </source>
</evidence>
<comment type="caution">
    <text evidence="3">The sequence shown here is derived from an EMBL/GenBank/DDBJ whole genome shotgun (WGS) entry which is preliminary data.</text>
</comment>
<protein>
    <submittedName>
        <fullName evidence="3">Uncharacterized protein</fullName>
    </submittedName>
</protein>
<evidence type="ECO:0000313" key="3">
    <source>
        <dbReference type="EMBL" id="TFY81611.1"/>
    </source>
</evidence>
<feature type="coiled-coil region" evidence="1">
    <location>
        <begin position="117"/>
        <end position="200"/>
    </location>
</feature>
<keyword evidence="1" id="KW-0175">Coiled coil</keyword>
<feature type="compositionally biased region" description="Polar residues" evidence="2">
    <location>
        <begin position="1"/>
        <end position="18"/>
    </location>
</feature>
<reference evidence="3 4" key="1">
    <citation type="submission" date="2019-02" db="EMBL/GenBank/DDBJ databases">
        <title>Genome sequencing of the rare red list fungi Hericium alpestre (H. flagellum).</title>
        <authorList>
            <person name="Buettner E."/>
            <person name="Kellner H."/>
        </authorList>
    </citation>
    <scope>NUCLEOTIDE SEQUENCE [LARGE SCALE GENOMIC DNA]</scope>
    <source>
        <strain evidence="3 4">DSM 108284</strain>
    </source>
</reference>
<dbReference type="AlphaFoldDB" id="A0A4Z0A5V2"/>
<feature type="region of interest" description="Disordered" evidence="2">
    <location>
        <begin position="1"/>
        <end position="26"/>
    </location>
</feature>
<accession>A0A4Z0A5V2</accession>
<keyword evidence="4" id="KW-1185">Reference proteome</keyword>
<dbReference type="EMBL" id="SFCI01000192">
    <property type="protein sequence ID" value="TFY81611.1"/>
    <property type="molecule type" value="Genomic_DNA"/>
</dbReference>
<name>A0A4Z0A5V2_9AGAM</name>
<evidence type="ECO:0000313" key="4">
    <source>
        <dbReference type="Proteomes" id="UP000298061"/>
    </source>
</evidence>